<protein>
    <submittedName>
        <fullName evidence="7">Rieske 2Fe-2S domain-containing protein</fullName>
    </submittedName>
</protein>
<dbReference type="GO" id="GO:0046872">
    <property type="term" value="F:metal ion binding"/>
    <property type="evidence" value="ECO:0007669"/>
    <property type="project" value="UniProtKB-KW"/>
</dbReference>
<dbReference type="InterPro" id="IPR044043">
    <property type="entry name" value="VanA_C_cat"/>
</dbReference>
<dbReference type="Gene3D" id="3.90.380.10">
    <property type="entry name" value="Naphthalene 1,2-dioxygenase Alpha Subunit, Chain A, domain 1"/>
    <property type="match status" value="1"/>
</dbReference>
<keyword evidence="5" id="KW-0411">Iron-sulfur</keyword>
<keyword evidence="8" id="KW-1185">Reference proteome</keyword>
<dbReference type="GO" id="GO:0051537">
    <property type="term" value="F:2 iron, 2 sulfur cluster binding"/>
    <property type="evidence" value="ECO:0007669"/>
    <property type="project" value="UniProtKB-KW"/>
</dbReference>
<dbReference type="RefSeq" id="WP_170194517.1">
    <property type="nucleotide sequence ID" value="NZ_JABBNB010000011.1"/>
</dbReference>
<evidence type="ECO:0000256" key="5">
    <source>
        <dbReference type="ARBA" id="ARBA00023014"/>
    </source>
</evidence>
<dbReference type="EMBL" id="JABBNB010000011">
    <property type="protein sequence ID" value="NMO02009.1"/>
    <property type="molecule type" value="Genomic_DNA"/>
</dbReference>
<dbReference type="InterPro" id="IPR017941">
    <property type="entry name" value="Rieske_2Fe-2S"/>
</dbReference>
<dbReference type="InterPro" id="IPR036922">
    <property type="entry name" value="Rieske_2Fe-2S_sf"/>
</dbReference>
<dbReference type="GO" id="GO:0016705">
    <property type="term" value="F:oxidoreductase activity, acting on paired donors, with incorporation or reduction of molecular oxygen"/>
    <property type="evidence" value="ECO:0007669"/>
    <property type="project" value="UniProtKB-ARBA"/>
</dbReference>
<dbReference type="InterPro" id="IPR050584">
    <property type="entry name" value="Cholesterol_7-desaturase"/>
</dbReference>
<dbReference type="GO" id="GO:0004497">
    <property type="term" value="F:monooxygenase activity"/>
    <property type="evidence" value="ECO:0007669"/>
    <property type="project" value="UniProtKB-ARBA"/>
</dbReference>
<gene>
    <name evidence="7" type="ORF">HH308_12380</name>
</gene>
<evidence type="ECO:0000313" key="8">
    <source>
        <dbReference type="Proteomes" id="UP000550729"/>
    </source>
</evidence>
<dbReference type="AlphaFoldDB" id="A0A848KUU2"/>
<dbReference type="PROSITE" id="PS51296">
    <property type="entry name" value="RIESKE"/>
    <property type="match status" value="1"/>
</dbReference>
<accession>A0A848KUU2</accession>
<dbReference type="Pfam" id="PF00355">
    <property type="entry name" value="Rieske"/>
    <property type="match status" value="1"/>
</dbReference>
<evidence type="ECO:0000313" key="7">
    <source>
        <dbReference type="EMBL" id="NMO02009.1"/>
    </source>
</evidence>
<evidence type="ECO:0000256" key="3">
    <source>
        <dbReference type="ARBA" id="ARBA00023002"/>
    </source>
</evidence>
<dbReference type="Gene3D" id="2.102.10.10">
    <property type="entry name" value="Rieske [2Fe-2S] iron-sulphur domain"/>
    <property type="match status" value="1"/>
</dbReference>
<keyword evidence="3" id="KW-0560">Oxidoreductase</keyword>
<dbReference type="Proteomes" id="UP000550729">
    <property type="component" value="Unassembled WGS sequence"/>
</dbReference>
<dbReference type="SUPFAM" id="SSF55961">
    <property type="entry name" value="Bet v1-like"/>
    <property type="match status" value="1"/>
</dbReference>
<name>A0A848KUU2_9ACTN</name>
<keyword evidence="4" id="KW-0408">Iron</keyword>
<dbReference type="Pfam" id="PF19112">
    <property type="entry name" value="VanA_C"/>
    <property type="match status" value="1"/>
</dbReference>
<evidence type="ECO:0000256" key="1">
    <source>
        <dbReference type="ARBA" id="ARBA00022714"/>
    </source>
</evidence>
<evidence type="ECO:0000256" key="2">
    <source>
        <dbReference type="ARBA" id="ARBA00022723"/>
    </source>
</evidence>
<organism evidence="7 8">
    <name type="scientific">Gordonia asplenii</name>
    <dbReference type="NCBI Taxonomy" id="2725283"/>
    <lineage>
        <taxon>Bacteria</taxon>
        <taxon>Bacillati</taxon>
        <taxon>Actinomycetota</taxon>
        <taxon>Actinomycetes</taxon>
        <taxon>Mycobacteriales</taxon>
        <taxon>Gordoniaceae</taxon>
        <taxon>Gordonia</taxon>
    </lineage>
</organism>
<proteinExistence type="predicted"/>
<sequence length="344" mass="37967">MSAQSSPASTDFPYNAWYAVASSSEVGRSPLGVRLLDTGVVLYRKLTGDIVALADRCIHRPYPLSRGTVSGDDLVAAYTGFVYRPDGTVASVPTQTSPPVGAAVRTFPVIEHGGVVWVWPGTPDRADRRPLIDLPWLDGDGWTSFGQAWVTRATGALLQDNFSDITHVAQVDPVLSPPALHGPPPTLVVEVSEQQVRFWRDFPASKLQNWQYEVLGIEHGSEHVQHEEGLFASPGLWVDRWDVAGPDGPLQMYFSHAITPIDATTTRHHWVVSRNFGHSDAVTGTLRPLLTAYYRRVQVELEIMQGVIDRDGWVREVNVAADAALIQVRKVMRRLLTEDAHPGR</sequence>
<evidence type="ECO:0000256" key="4">
    <source>
        <dbReference type="ARBA" id="ARBA00023004"/>
    </source>
</evidence>
<keyword evidence="1" id="KW-0001">2Fe-2S</keyword>
<reference evidence="7 8" key="1">
    <citation type="submission" date="2020-04" db="EMBL/GenBank/DDBJ databases">
        <title>Gordonia sp. nov. TBRC 11910.</title>
        <authorList>
            <person name="Suriyachadkun C."/>
        </authorList>
    </citation>
    <scope>NUCLEOTIDE SEQUENCE [LARGE SCALE GENOMIC DNA]</scope>
    <source>
        <strain evidence="7 8">TBRC 11910</strain>
    </source>
</reference>
<dbReference type="PANTHER" id="PTHR21266:SF60">
    <property type="entry name" value="3-KETOSTEROID-9-ALPHA-MONOOXYGENASE, OXYGENASE COMPONENT"/>
    <property type="match status" value="1"/>
</dbReference>
<comment type="caution">
    <text evidence="7">The sequence shown here is derived from an EMBL/GenBank/DDBJ whole genome shotgun (WGS) entry which is preliminary data.</text>
</comment>
<dbReference type="SUPFAM" id="SSF50022">
    <property type="entry name" value="ISP domain"/>
    <property type="match status" value="1"/>
</dbReference>
<keyword evidence="2" id="KW-0479">Metal-binding</keyword>
<feature type="domain" description="Rieske" evidence="6">
    <location>
        <begin position="17"/>
        <end position="118"/>
    </location>
</feature>
<dbReference type="PANTHER" id="PTHR21266">
    <property type="entry name" value="IRON-SULFUR DOMAIN CONTAINING PROTEIN"/>
    <property type="match status" value="1"/>
</dbReference>
<evidence type="ECO:0000259" key="6">
    <source>
        <dbReference type="PROSITE" id="PS51296"/>
    </source>
</evidence>